<dbReference type="AlphaFoldDB" id="A0A7X5ZI72"/>
<dbReference type="Proteomes" id="UP000490980">
    <property type="component" value="Unassembled WGS sequence"/>
</dbReference>
<sequence length="66" mass="7455">MDDLDRAESYESIAREAALHRHAARPRFIPDCEACGVVPAHVTSTGVTWRFCSDCAEEHLKKRRDA</sequence>
<dbReference type="RefSeq" id="WP_166947443.1">
    <property type="nucleotide sequence ID" value="NZ_CP077072.1"/>
</dbReference>
<protein>
    <submittedName>
        <fullName evidence="1">Uncharacterized protein</fullName>
    </submittedName>
</protein>
<keyword evidence="2" id="KW-1185">Reference proteome</keyword>
<reference evidence="1 2" key="1">
    <citation type="submission" date="2020-03" db="EMBL/GenBank/DDBJ databases">
        <authorList>
            <person name="Lai Q."/>
        </authorList>
    </citation>
    <scope>NUCLEOTIDE SEQUENCE [LARGE SCALE GENOMIC DNA]</scope>
    <source>
        <strain evidence="1 2">CCUG 25036</strain>
    </source>
</reference>
<gene>
    <name evidence="1" type="ORF">HBF25_08515</name>
</gene>
<dbReference type="EMBL" id="JAARLZ010000004">
    <property type="protein sequence ID" value="NII06426.1"/>
    <property type="molecule type" value="Genomic_DNA"/>
</dbReference>
<evidence type="ECO:0000313" key="1">
    <source>
        <dbReference type="EMBL" id="NII06426.1"/>
    </source>
</evidence>
<comment type="caution">
    <text evidence="1">The sequence shown here is derived from an EMBL/GenBank/DDBJ whole genome shotgun (WGS) entry which is preliminary data.</text>
</comment>
<organism evidence="1 2">
    <name type="scientific">Luteibacter anthropi</name>
    <dbReference type="NCBI Taxonomy" id="564369"/>
    <lineage>
        <taxon>Bacteria</taxon>
        <taxon>Pseudomonadati</taxon>
        <taxon>Pseudomonadota</taxon>
        <taxon>Gammaproteobacteria</taxon>
        <taxon>Lysobacterales</taxon>
        <taxon>Rhodanobacteraceae</taxon>
        <taxon>Luteibacter</taxon>
    </lineage>
</organism>
<proteinExistence type="predicted"/>
<accession>A0A7X5ZI72</accession>
<name>A0A7X5ZI72_9GAMM</name>
<evidence type="ECO:0000313" key="2">
    <source>
        <dbReference type="Proteomes" id="UP000490980"/>
    </source>
</evidence>